<organism evidence="10 11">
    <name type="scientific">[Candida] anglica</name>
    <dbReference type="NCBI Taxonomy" id="148631"/>
    <lineage>
        <taxon>Eukaryota</taxon>
        <taxon>Fungi</taxon>
        <taxon>Dikarya</taxon>
        <taxon>Ascomycota</taxon>
        <taxon>Saccharomycotina</taxon>
        <taxon>Pichiomycetes</taxon>
        <taxon>Debaryomycetaceae</taxon>
        <taxon>Kurtzmaniella</taxon>
    </lineage>
</organism>
<evidence type="ECO:0000256" key="2">
    <source>
        <dbReference type="ARBA" id="ARBA00004123"/>
    </source>
</evidence>
<feature type="domain" description="Restriction of telomere capping protein 4 C-terminal" evidence="9">
    <location>
        <begin position="232"/>
        <end position="356"/>
    </location>
</feature>
<accession>A0ABP0EH64</accession>
<feature type="compositionally biased region" description="Basic and acidic residues" evidence="8">
    <location>
        <begin position="371"/>
        <end position="399"/>
    </location>
</feature>
<dbReference type="PANTHER" id="PTHR41391:SF1">
    <property type="entry name" value="RESTRICTION OF TELOMERE CAPPING PROTEIN 4"/>
    <property type="match status" value="1"/>
</dbReference>
<dbReference type="EMBL" id="OZ004259">
    <property type="protein sequence ID" value="CAK7916835.1"/>
    <property type="molecule type" value="Genomic_DNA"/>
</dbReference>
<keyword evidence="6" id="KW-0963">Cytoplasm</keyword>
<feature type="region of interest" description="Disordered" evidence="8">
    <location>
        <begin position="371"/>
        <end position="414"/>
    </location>
</feature>
<evidence type="ECO:0000313" key="10">
    <source>
        <dbReference type="EMBL" id="CAK7916835.1"/>
    </source>
</evidence>
<evidence type="ECO:0000256" key="7">
    <source>
        <dbReference type="ARBA" id="ARBA00023242"/>
    </source>
</evidence>
<evidence type="ECO:0000256" key="4">
    <source>
        <dbReference type="ARBA" id="ARBA00009461"/>
    </source>
</evidence>
<dbReference type="Pfam" id="PF14474">
    <property type="entry name" value="RTC4"/>
    <property type="match status" value="1"/>
</dbReference>
<feature type="region of interest" description="Disordered" evidence="8">
    <location>
        <begin position="1"/>
        <end position="90"/>
    </location>
</feature>
<reference evidence="10 11" key="1">
    <citation type="submission" date="2024-01" db="EMBL/GenBank/DDBJ databases">
        <authorList>
            <consortium name="Genoscope - CEA"/>
            <person name="William W."/>
        </authorList>
    </citation>
    <scope>NUCLEOTIDE SEQUENCE [LARGE SCALE GENOMIC DNA]</scope>
    <source>
        <strain evidence="10 11">29B2s-10</strain>
    </source>
</reference>
<dbReference type="PANTHER" id="PTHR41391">
    <property type="entry name" value="RESTRICTION OF TELOMERE CAPPING PROTEIN 4"/>
    <property type="match status" value="1"/>
</dbReference>
<name>A0ABP0EH64_9ASCO</name>
<comment type="subcellular location">
    <subcellularLocation>
        <location evidence="3">Cytoplasm</location>
    </subcellularLocation>
    <subcellularLocation>
        <location evidence="2">Nucleus</location>
    </subcellularLocation>
</comment>
<evidence type="ECO:0000256" key="1">
    <source>
        <dbReference type="ARBA" id="ARBA00002738"/>
    </source>
</evidence>
<dbReference type="InterPro" id="IPR028094">
    <property type="entry name" value="RTC4_C"/>
</dbReference>
<protein>
    <recommendedName>
        <fullName evidence="5">Restriction of telomere capping protein 4</fullName>
    </recommendedName>
</protein>
<evidence type="ECO:0000259" key="9">
    <source>
        <dbReference type="SMART" id="SM01312"/>
    </source>
</evidence>
<dbReference type="InterPro" id="IPR039024">
    <property type="entry name" value="RTC4"/>
</dbReference>
<dbReference type="SMART" id="SM01312">
    <property type="entry name" value="RTC4"/>
    <property type="match status" value="1"/>
</dbReference>
<evidence type="ECO:0000256" key="6">
    <source>
        <dbReference type="ARBA" id="ARBA00022490"/>
    </source>
</evidence>
<feature type="compositionally biased region" description="Low complexity" evidence="8">
    <location>
        <begin position="71"/>
        <end position="81"/>
    </location>
</feature>
<keyword evidence="11" id="KW-1185">Reference proteome</keyword>
<keyword evidence="7" id="KW-0539">Nucleus</keyword>
<sequence>MGYDAQDKYGRSSEPHRLAGSTPGDSIDRHDRVNNMKQNATTTKKRIRGHRGLPIINTLDSKRRKKEKVESPFSSSPPTSRSVEHKDEYKRIPPSILNNFNTKKYSYEDEEKSSANEASDSDIDGNLIEVGKFSSSPFKSHEKDVEELDRILSQETTSNSNDHKLRLSEQTTPDLAAIVAKGDFMATLEGRKKYEKKLMEEKYKDAKYPKSIISKQRLVNRIEKYLKVVPQILKGKLDTCYIYPMAKRQYEQSTHETMTQQEKWDIDWQKYFGGYFGFQRQSFIASRITTRYYNELNMASKKNSLLNYWTISGFATFVLANEVIIRLIMEDYQCEFDKAEKIMKESTEYGVAVSDEIDMIDDLVEAGSIIDTREEDKEKKDNLVSESEKPSTTEHHDVLDLIMNVSDKDSSDDE</sequence>
<proteinExistence type="inferred from homology"/>
<gene>
    <name evidence="10" type="ORF">CAAN4_G05776</name>
</gene>
<feature type="compositionally biased region" description="Basic and acidic residues" evidence="8">
    <location>
        <begin position="1"/>
        <end position="17"/>
    </location>
</feature>
<evidence type="ECO:0000256" key="5">
    <source>
        <dbReference type="ARBA" id="ARBA00015162"/>
    </source>
</evidence>
<evidence type="ECO:0000313" key="11">
    <source>
        <dbReference type="Proteomes" id="UP001497600"/>
    </source>
</evidence>
<comment type="similarity">
    <text evidence="4">Belongs to the RTC4 family.</text>
</comment>
<evidence type="ECO:0000256" key="8">
    <source>
        <dbReference type="SAM" id="MobiDB-lite"/>
    </source>
</evidence>
<evidence type="ECO:0000256" key="3">
    <source>
        <dbReference type="ARBA" id="ARBA00004496"/>
    </source>
</evidence>
<dbReference type="Proteomes" id="UP001497600">
    <property type="component" value="Chromosome G"/>
</dbReference>
<comment type="function">
    <text evidence="1">May be involved in a process influencing telomere capping.</text>
</comment>